<dbReference type="EMBL" id="LAZR01000493">
    <property type="protein sequence ID" value="KKN66707.1"/>
    <property type="molecule type" value="Genomic_DNA"/>
</dbReference>
<comment type="caution">
    <text evidence="1">The sequence shown here is derived from an EMBL/GenBank/DDBJ whole genome shotgun (WGS) entry which is preliminary data.</text>
</comment>
<sequence length="188" mass="21747">MFRYRGQLYRRIDWSDRIGHVGFRRAVTTLWQTFEDLVEHLGELDVDPVLVGGLAVQHYGYTRMTEDIDILIDRSDYNRLVESGKIQYGQLRRFQPGVQVDVLTEGRDGAPAPDDIRDPDSPWLPTLAGLIHMKLISDRMKDQADVVELLKANDFDPDIRDQLQRLDSAQLPEFDRLFTMAQMEQGNE</sequence>
<dbReference type="InterPro" id="IPR043519">
    <property type="entry name" value="NT_sf"/>
</dbReference>
<protein>
    <submittedName>
        <fullName evidence="1">Uncharacterized protein</fullName>
    </submittedName>
</protein>
<evidence type="ECO:0000313" key="1">
    <source>
        <dbReference type="EMBL" id="KKN66707.1"/>
    </source>
</evidence>
<proteinExistence type="predicted"/>
<name>A0A0F9SVN3_9ZZZZ</name>
<accession>A0A0F9SVN3</accession>
<gene>
    <name evidence="1" type="ORF">LCGC14_0468930</name>
</gene>
<organism evidence="1">
    <name type="scientific">marine sediment metagenome</name>
    <dbReference type="NCBI Taxonomy" id="412755"/>
    <lineage>
        <taxon>unclassified sequences</taxon>
        <taxon>metagenomes</taxon>
        <taxon>ecological metagenomes</taxon>
    </lineage>
</organism>
<reference evidence="1" key="1">
    <citation type="journal article" date="2015" name="Nature">
        <title>Complex archaea that bridge the gap between prokaryotes and eukaryotes.</title>
        <authorList>
            <person name="Spang A."/>
            <person name="Saw J.H."/>
            <person name="Jorgensen S.L."/>
            <person name="Zaremba-Niedzwiedzka K."/>
            <person name="Martijn J."/>
            <person name="Lind A.E."/>
            <person name="van Eijk R."/>
            <person name="Schleper C."/>
            <person name="Guy L."/>
            <person name="Ettema T.J."/>
        </authorList>
    </citation>
    <scope>NUCLEOTIDE SEQUENCE</scope>
</reference>
<dbReference type="Gene3D" id="3.30.460.40">
    <property type="match status" value="1"/>
</dbReference>
<dbReference type="SUPFAM" id="SSF81301">
    <property type="entry name" value="Nucleotidyltransferase"/>
    <property type="match status" value="1"/>
</dbReference>
<dbReference type="AlphaFoldDB" id="A0A0F9SVN3"/>